<dbReference type="GO" id="GO:0070180">
    <property type="term" value="F:large ribosomal subunit rRNA binding"/>
    <property type="evidence" value="ECO:0007669"/>
    <property type="project" value="UniProtKB-UniRule"/>
</dbReference>
<dbReference type="GO" id="GO:1990904">
    <property type="term" value="C:ribonucleoprotein complex"/>
    <property type="evidence" value="ECO:0007669"/>
    <property type="project" value="UniProtKB-KW"/>
</dbReference>
<dbReference type="InterPro" id="IPR043141">
    <property type="entry name" value="Ribosomal_uL10-like_sf"/>
</dbReference>
<comment type="subunit">
    <text evidence="5">Part of the ribosomal stalk of the 50S ribosomal subunit. The N-terminus interacts with L11 and the large rRNA to form the base of the stalk. The C-terminus forms an elongated spine to which L12 dimers bind in a sequential fashion forming a multimeric L10(L12)X complex.</text>
</comment>
<dbReference type="GO" id="GO:0005840">
    <property type="term" value="C:ribosome"/>
    <property type="evidence" value="ECO:0007669"/>
    <property type="project" value="UniProtKB-KW"/>
</dbReference>
<evidence type="ECO:0000256" key="4">
    <source>
        <dbReference type="ARBA" id="ARBA00035202"/>
    </source>
</evidence>
<protein>
    <recommendedName>
        <fullName evidence="4 5">Large ribosomal subunit protein uL10</fullName>
    </recommendedName>
</protein>
<dbReference type="CDD" id="cd05797">
    <property type="entry name" value="Ribosomal_L10"/>
    <property type="match status" value="1"/>
</dbReference>
<keyword evidence="3 5" id="KW-0687">Ribonucleoprotein</keyword>
<evidence type="ECO:0000256" key="1">
    <source>
        <dbReference type="ARBA" id="ARBA00008889"/>
    </source>
</evidence>
<comment type="function">
    <text evidence="5">Forms part of the ribosomal stalk, playing a central role in the interaction of the ribosome with GTP-bound translation factors.</text>
</comment>
<evidence type="ECO:0000256" key="3">
    <source>
        <dbReference type="ARBA" id="ARBA00023274"/>
    </source>
</evidence>
<dbReference type="HAMAP" id="MF_00362">
    <property type="entry name" value="Ribosomal_uL10"/>
    <property type="match status" value="1"/>
</dbReference>
<organism evidence="6 7">
    <name type="scientific">Candidatus Coatesbacteria bacterium RBG_13_66_14</name>
    <dbReference type="NCBI Taxonomy" id="1817816"/>
    <lineage>
        <taxon>Bacteria</taxon>
        <taxon>Candidatus Coatesiibacteriota</taxon>
    </lineage>
</organism>
<evidence type="ECO:0000256" key="2">
    <source>
        <dbReference type="ARBA" id="ARBA00022980"/>
    </source>
</evidence>
<dbReference type="SUPFAM" id="SSF160369">
    <property type="entry name" value="Ribosomal protein L10-like"/>
    <property type="match status" value="1"/>
</dbReference>
<dbReference type="Gene3D" id="6.10.250.290">
    <property type="match status" value="1"/>
</dbReference>
<dbReference type="GO" id="GO:0006412">
    <property type="term" value="P:translation"/>
    <property type="evidence" value="ECO:0007669"/>
    <property type="project" value="UniProtKB-UniRule"/>
</dbReference>
<dbReference type="InterPro" id="IPR001790">
    <property type="entry name" value="Ribosomal_uL10"/>
</dbReference>
<dbReference type="Proteomes" id="UP000177187">
    <property type="component" value="Unassembled WGS sequence"/>
</dbReference>
<proteinExistence type="inferred from homology"/>
<keyword evidence="2 5" id="KW-0689">Ribosomal protein</keyword>
<dbReference type="Gene3D" id="3.30.70.1730">
    <property type="match status" value="1"/>
</dbReference>
<dbReference type="NCBIfam" id="NF000955">
    <property type="entry name" value="PRK00099.1-1"/>
    <property type="match status" value="1"/>
</dbReference>
<name>A0A1F5FHC7_9BACT</name>
<accession>A0A1F5FHC7</accession>
<dbReference type="EMBL" id="MFAF01000016">
    <property type="protein sequence ID" value="OGD79058.1"/>
    <property type="molecule type" value="Genomic_DNA"/>
</dbReference>
<comment type="caution">
    <text evidence="6">The sequence shown here is derived from an EMBL/GenBank/DDBJ whole genome shotgun (WGS) entry which is preliminary data.</text>
</comment>
<dbReference type="InterPro" id="IPR022973">
    <property type="entry name" value="Ribosomal_uL10_bac"/>
</dbReference>
<evidence type="ECO:0000313" key="7">
    <source>
        <dbReference type="Proteomes" id="UP000177187"/>
    </source>
</evidence>
<reference evidence="6 7" key="1">
    <citation type="journal article" date="2016" name="Nat. Commun.">
        <title>Thousands of microbial genomes shed light on interconnected biogeochemical processes in an aquifer system.</title>
        <authorList>
            <person name="Anantharaman K."/>
            <person name="Brown C.T."/>
            <person name="Hug L.A."/>
            <person name="Sharon I."/>
            <person name="Castelle C.J."/>
            <person name="Probst A.J."/>
            <person name="Thomas B.C."/>
            <person name="Singh A."/>
            <person name="Wilkins M.J."/>
            <person name="Karaoz U."/>
            <person name="Brodie E.L."/>
            <person name="Williams K.H."/>
            <person name="Hubbard S.S."/>
            <person name="Banfield J.F."/>
        </authorList>
    </citation>
    <scope>NUCLEOTIDE SEQUENCE [LARGE SCALE GENOMIC DNA]</scope>
</reference>
<evidence type="ECO:0000256" key="5">
    <source>
        <dbReference type="HAMAP-Rule" id="MF_00362"/>
    </source>
</evidence>
<sequence length="171" mass="18766">MTREEKRTVVAELTQTLSAADCALFVNMIGQTVAETTELRRRVRGSDSSLRQVKNTLTRLALTELGREAALHLLDGPTALATTAHPVELSRALVAFTKDYEDKLQIRGGWLFDKILDSQGVVELSKCPPMPEMRARTLGLFTAPMANFLSLLSQVPAKFVRVLAAKAAREG</sequence>
<dbReference type="AlphaFoldDB" id="A0A1F5FHC7"/>
<dbReference type="Pfam" id="PF00466">
    <property type="entry name" value="Ribosomal_L10"/>
    <property type="match status" value="1"/>
</dbReference>
<dbReference type="InterPro" id="IPR047865">
    <property type="entry name" value="Ribosomal_uL10_bac_type"/>
</dbReference>
<evidence type="ECO:0000313" key="6">
    <source>
        <dbReference type="EMBL" id="OGD79058.1"/>
    </source>
</evidence>
<keyword evidence="5" id="KW-0699">rRNA-binding</keyword>
<comment type="similarity">
    <text evidence="1 5">Belongs to the universal ribosomal protein uL10 family.</text>
</comment>
<dbReference type="PANTHER" id="PTHR11560">
    <property type="entry name" value="39S RIBOSOMAL PROTEIN L10, MITOCHONDRIAL"/>
    <property type="match status" value="1"/>
</dbReference>
<dbReference type="STRING" id="1817816.A2Y64_06630"/>
<gene>
    <name evidence="5" type="primary">rplJ</name>
    <name evidence="6" type="ORF">A2Y64_06630</name>
</gene>
<keyword evidence="5" id="KW-0694">RNA-binding</keyword>